<name>A0A0D2AQ94_9PEZI</name>
<dbReference type="OrthoDB" id="2410195at2759"/>
<organism evidence="5 6">
    <name type="scientific">Verruconis gallopava</name>
    <dbReference type="NCBI Taxonomy" id="253628"/>
    <lineage>
        <taxon>Eukaryota</taxon>
        <taxon>Fungi</taxon>
        <taxon>Dikarya</taxon>
        <taxon>Ascomycota</taxon>
        <taxon>Pezizomycotina</taxon>
        <taxon>Dothideomycetes</taxon>
        <taxon>Pleosporomycetidae</taxon>
        <taxon>Venturiales</taxon>
        <taxon>Sympoventuriaceae</taxon>
        <taxon>Verruconis</taxon>
    </lineage>
</organism>
<dbReference type="Gene3D" id="3.40.50.150">
    <property type="entry name" value="Vaccinia Virus protein VP39"/>
    <property type="match status" value="1"/>
</dbReference>
<dbReference type="InterPro" id="IPR036390">
    <property type="entry name" value="WH_DNA-bd_sf"/>
</dbReference>
<proteinExistence type="predicted"/>
<dbReference type="PROSITE" id="PS51683">
    <property type="entry name" value="SAM_OMT_II"/>
    <property type="match status" value="1"/>
</dbReference>
<dbReference type="PANTHER" id="PTHR43712">
    <property type="entry name" value="PUTATIVE (AFU_ORTHOLOGUE AFUA_4G14580)-RELATED"/>
    <property type="match status" value="1"/>
</dbReference>
<dbReference type="AlphaFoldDB" id="A0A0D2AQ94"/>
<dbReference type="STRING" id="253628.A0A0D2AQ94"/>
<dbReference type="GO" id="GO:0032259">
    <property type="term" value="P:methylation"/>
    <property type="evidence" value="ECO:0007669"/>
    <property type="project" value="UniProtKB-KW"/>
</dbReference>
<dbReference type="GeneID" id="27308604"/>
<dbReference type="Proteomes" id="UP000053259">
    <property type="component" value="Unassembled WGS sequence"/>
</dbReference>
<dbReference type="VEuPathDB" id="FungiDB:PV09_00631"/>
<evidence type="ECO:0000259" key="4">
    <source>
        <dbReference type="Pfam" id="PF00891"/>
    </source>
</evidence>
<dbReference type="EMBL" id="KN847530">
    <property type="protein sequence ID" value="KIW08680.1"/>
    <property type="molecule type" value="Genomic_DNA"/>
</dbReference>
<dbReference type="GO" id="GO:0008171">
    <property type="term" value="F:O-methyltransferase activity"/>
    <property type="evidence" value="ECO:0007669"/>
    <property type="project" value="InterPro"/>
</dbReference>
<dbReference type="Pfam" id="PF00891">
    <property type="entry name" value="Methyltransf_2"/>
    <property type="match status" value="1"/>
</dbReference>
<dbReference type="SUPFAM" id="SSF53335">
    <property type="entry name" value="S-adenosyl-L-methionine-dependent methyltransferases"/>
    <property type="match status" value="1"/>
</dbReference>
<sequence length="423" mass="47164">MASSRLMELTEIISANTKKINDFFHAEGIQGLSFDVNAPTDFPVPSSNVEIQAARRAVVNATQELRDLMVGPRETVRWLAWSYNDNLSLQALYEFKIAQAVPTDGDVSYADIAVATGLDETNAKRLIRHAMTNRIFTEPRPGYVAHTAASRVLRDDPSMVDWVGVCSSEFYQASAKTVEALRKFPNSQEANEAGYAEYWCPGKPMFAVMGADPVRAKRFGGAMVSLTGGEGYEPQYLVDNYDWEGLGEATVVDVGGSFGFICVALAKKYPKLKFVVQDLPKVVANGPEKIPPEFADRIKFEAHDFYTEQTQKGADVFFFRWICHNQSDKYGVKMLKALIPALKPGARIVISDNCLKPVGELDMWDEKITRSMDLTMLSLLNAKERDVPDWIHLFAQADPRFKFLGAKTPEGSRMSIMEAVWEG</sequence>
<dbReference type="InterPro" id="IPR029063">
    <property type="entry name" value="SAM-dependent_MTases_sf"/>
</dbReference>
<accession>A0A0D2AQ94</accession>
<reference evidence="5 6" key="1">
    <citation type="submission" date="2015-01" db="EMBL/GenBank/DDBJ databases">
        <title>The Genome Sequence of Ochroconis gallopava CBS43764.</title>
        <authorList>
            <consortium name="The Broad Institute Genomics Platform"/>
            <person name="Cuomo C."/>
            <person name="de Hoog S."/>
            <person name="Gorbushina A."/>
            <person name="Stielow B."/>
            <person name="Teixiera M."/>
            <person name="Abouelleil A."/>
            <person name="Chapman S.B."/>
            <person name="Priest M."/>
            <person name="Young S.K."/>
            <person name="Wortman J."/>
            <person name="Nusbaum C."/>
            <person name="Birren B."/>
        </authorList>
    </citation>
    <scope>NUCLEOTIDE SEQUENCE [LARGE SCALE GENOMIC DNA]</scope>
    <source>
        <strain evidence="5 6">CBS 43764</strain>
    </source>
</reference>
<evidence type="ECO:0000313" key="6">
    <source>
        <dbReference type="Proteomes" id="UP000053259"/>
    </source>
</evidence>
<dbReference type="HOGENOM" id="CLU_005533_1_4_1"/>
<feature type="domain" description="O-methyltransferase C-terminal" evidence="4">
    <location>
        <begin position="202"/>
        <end position="397"/>
    </location>
</feature>
<evidence type="ECO:0000313" key="5">
    <source>
        <dbReference type="EMBL" id="KIW08680.1"/>
    </source>
</evidence>
<keyword evidence="6" id="KW-1185">Reference proteome</keyword>
<evidence type="ECO:0000256" key="3">
    <source>
        <dbReference type="ARBA" id="ARBA00022691"/>
    </source>
</evidence>
<dbReference type="InterPro" id="IPR001077">
    <property type="entry name" value="COMT_C"/>
</dbReference>
<evidence type="ECO:0000256" key="1">
    <source>
        <dbReference type="ARBA" id="ARBA00022603"/>
    </source>
</evidence>
<dbReference type="Gene3D" id="1.10.10.10">
    <property type="entry name" value="Winged helix-like DNA-binding domain superfamily/Winged helix DNA-binding domain"/>
    <property type="match status" value="1"/>
</dbReference>
<protein>
    <recommendedName>
        <fullName evidence="4">O-methyltransferase C-terminal domain-containing protein</fullName>
    </recommendedName>
</protein>
<keyword evidence="3" id="KW-0949">S-adenosyl-L-methionine</keyword>
<dbReference type="CDD" id="cd02440">
    <property type="entry name" value="AdoMet_MTases"/>
    <property type="match status" value="1"/>
</dbReference>
<keyword evidence="1" id="KW-0489">Methyltransferase</keyword>
<gene>
    <name evidence="5" type="ORF">PV09_00631</name>
</gene>
<evidence type="ECO:0000256" key="2">
    <source>
        <dbReference type="ARBA" id="ARBA00022679"/>
    </source>
</evidence>
<dbReference type="SUPFAM" id="SSF46785">
    <property type="entry name" value="Winged helix' DNA-binding domain"/>
    <property type="match status" value="1"/>
</dbReference>
<dbReference type="InParanoid" id="A0A0D2AQ94"/>
<dbReference type="PANTHER" id="PTHR43712:SF16">
    <property type="entry name" value="O-METHYLTRANSFERASE ELCB"/>
    <property type="match status" value="1"/>
</dbReference>
<keyword evidence="2" id="KW-0808">Transferase</keyword>
<dbReference type="InterPro" id="IPR016461">
    <property type="entry name" value="COMT-like"/>
</dbReference>
<dbReference type="RefSeq" id="XP_016218549.1">
    <property type="nucleotide sequence ID" value="XM_016353396.1"/>
</dbReference>
<dbReference type="InterPro" id="IPR036388">
    <property type="entry name" value="WH-like_DNA-bd_sf"/>
</dbReference>